<evidence type="ECO:0000256" key="1">
    <source>
        <dbReference type="ARBA" id="ARBA00022714"/>
    </source>
</evidence>
<dbReference type="Pfam" id="PF00355">
    <property type="entry name" value="Rieske"/>
    <property type="match status" value="1"/>
</dbReference>
<dbReference type="AlphaFoldDB" id="A0A4R5LET3"/>
<dbReference type="GO" id="GO:0051537">
    <property type="term" value="F:2 iron, 2 sulfur cluster binding"/>
    <property type="evidence" value="ECO:0007669"/>
    <property type="project" value="UniProtKB-KW"/>
</dbReference>
<evidence type="ECO:0000259" key="7">
    <source>
        <dbReference type="PROSITE" id="PS51296"/>
    </source>
</evidence>
<feature type="domain" description="Rieske" evidence="7">
    <location>
        <begin position="5"/>
        <end position="99"/>
    </location>
</feature>
<evidence type="ECO:0000256" key="4">
    <source>
        <dbReference type="ARBA" id="ARBA00023014"/>
    </source>
</evidence>
<evidence type="ECO:0000256" key="5">
    <source>
        <dbReference type="ARBA" id="ARBA00034078"/>
    </source>
</evidence>
<dbReference type="OrthoDB" id="9800167at2"/>
<organism evidence="8 9">
    <name type="scientific">Paraburkholderia guartelaensis</name>
    <dbReference type="NCBI Taxonomy" id="2546446"/>
    <lineage>
        <taxon>Bacteria</taxon>
        <taxon>Pseudomonadati</taxon>
        <taxon>Pseudomonadota</taxon>
        <taxon>Betaproteobacteria</taxon>
        <taxon>Burkholderiales</taxon>
        <taxon>Burkholderiaceae</taxon>
        <taxon>Paraburkholderia</taxon>
    </lineage>
</organism>
<keyword evidence="2" id="KW-0479">Metal-binding</keyword>
<dbReference type="InterPro" id="IPR017941">
    <property type="entry name" value="Rieske_2Fe-2S"/>
</dbReference>
<protein>
    <submittedName>
        <fullName evidence="8">(2Fe-2S)-binding protein</fullName>
    </submittedName>
</protein>
<dbReference type="RefSeq" id="WP_133183065.1">
    <property type="nucleotide sequence ID" value="NZ_SMOD01000008.1"/>
</dbReference>
<evidence type="ECO:0000313" key="8">
    <source>
        <dbReference type="EMBL" id="TDG08158.1"/>
    </source>
</evidence>
<evidence type="ECO:0000313" key="9">
    <source>
        <dbReference type="Proteomes" id="UP000295606"/>
    </source>
</evidence>
<dbReference type="EMBL" id="SMOD01000008">
    <property type="protein sequence ID" value="TDG08158.1"/>
    <property type="molecule type" value="Genomic_DNA"/>
</dbReference>
<keyword evidence="3" id="KW-0408">Iron</keyword>
<name>A0A4R5LET3_9BURK</name>
<sequence length="110" mass="11555">MTREVPVGMADELAPGQRKLVFVDGRSIVLFNIEGQMHAIDNSCPHNGASLASGPLEGCLLRCPAHGLRFDVRSGSMPGPGGLKLTTFPVRAVEGKLLVSVMETPASSQA</sequence>
<reference evidence="8 9" key="1">
    <citation type="submission" date="2019-03" db="EMBL/GenBank/DDBJ databases">
        <title>Paraburkholderia sp. isolated from native Mimosa gymnas in Guartela State Park, Brazil.</title>
        <authorList>
            <person name="Paulitsch F."/>
            <person name="Hungria M."/>
            <person name="Delamuta J.R.M."/>
            <person name="Ribeiro R.A."/>
            <person name="Dall'Agnol R."/>
            <person name="Silva J.S.B."/>
        </authorList>
    </citation>
    <scope>NUCLEOTIDE SEQUENCE [LARGE SCALE GENOMIC DNA]</scope>
    <source>
        <strain evidence="8 9">CNPSo 3008</strain>
    </source>
</reference>
<dbReference type="Gene3D" id="2.102.10.10">
    <property type="entry name" value="Rieske [2Fe-2S] iron-sulphur domain"/>
    <property type="match status" value="1"/>
</dbReference>
<comment type="cofactor">
    <cofactor evidence="5">
        <name>[2Fe-2S] cluster</name>
        <dbReference type="ChEBI" id="CHEBI:190135"/>
    </cofactor>
</comment>
<dbReference type="SUPFAM" id="SSF50022">
    <property type="entry name" value="ISP domain"/>
    <property type="match status" value="1"/>
</dbReference>
<dbReference type="PANTHER" id="PTHR21496:SF0">
    <property type="entry name" value="RIESKE DOMAIN-CONTAINING PROTEIN"/>
    <property type="match status" value="1"/>
</dbReference>
<dbReference type="PANTHER" id="PTHR21496">
    <property type="entry name" value="FERREDOXIN-RELATED"/>
    <property type="match status" value="1"/>
</dbReference>
<evidence type="ECO:0000256" key="6">
    <source>
        <dbReference type="ARBA" id="ARBA00038001"/>
    </source>
</evidence>
<dbReference type="GO" id="GO:0046872">
    <property type="term" value="F:metal ion binding"/>
    <property type="evidence" value="ECO:0007669"/>
    <property type="project" value="UniProtKB-KW"/>
</dbReference>
<keyword evidence="1" id="KW-0001">2Fe-2S</keyword>
<evidence type="ECO:0000256" key="2">
    <source>
        <dbReference type="ARBA" id="ARBA00022723"/>
    </source>
</evidence>
<evidence type="ECO:0000256" key="3">
    <source>
        <dbReference type="ARBA" id="ARBA00023004"/>
    </source>
</evidence>
<proteinExistence type="inferred from homology"/>
<dbReference type="Proteomes" id="UP000295606">
    <property type="component" value="Unassembled WGS sequence"/>
</dbReference>
<gene>
    <name evidence="8" type="ORF">E1N52_12315</name>
</gene>
<keyword evidence="4" id="KW-0411">Iron-sulfur</keyword>
<comment type="caution">
    <text evidence="8">The sequence shown here is derived from an EMBL/GenBank/DDBJ whole genome shotgun (WGS) entry which is preliminary data.</text>
</comment>
<comment type="similarity">
    <text evidence="6">Belongs to the bacterial ring-hydroxylating dioxygenase ferredoxin component family.</text>
</comment>
<dbReference type="PROSITE" id="PS51296">
    <property type="entry name" value="RIESKE"/>
    <property type="match status" value="1"/>
</dbReference>
<dbReference type="InterPro" id="IPR036922">
    <property type="entry name" value="Rieske_2Fe-2S_sf"/>
</dbReference>
<accession>A0A4R5LET3</accession>